<dbReference type="EMBL" id="PKSM01000017">
    <property type="protein sequence ID" value="POW21753.1"/>
    <property type="molecule type" value="Genomic_DNA"/>
</dbReference>
<evidence type="ECO:0000313" key="2">
    <source>
        <dbReference type="Proteomes" id="UP000238274"/>
    </source>
</evidence>
<organism evidence="1 2">
    <name type="scientific">Puccinia striiformis</name>
    <dbReference type="NCBI Taxonomy" id="27350"/>
    <lineage>
        <taxon>Eukaryota</taxon>
        <taxon>Fungi</taxon>
        <taxon>Dikarya</taxon>
        <taxon>Basidiomycota</taxon>
        <taxon>Pucciniomycotina</taxon>
        <taxon>Pucciniomycetes</taxon>
        <taxon>Pucciniales</taxon>
        <taxon>Pucciniaceae</taxon>
        <taxon>Puccinia</taxon>
    </lineage>
</organism>
<dbReference type="VEuPathDB" id="FungiDB:PSHT_02095"/>
<accession>A0A2S4WJ08</accession>
<keyword evidence="2" id="KW-1185">Reference proteome</keyword>
<dbReference type="AlphaFoldDB" id="A0A2S4WJ08"/>
<comment type="caution">
    <text evidence="1">The sequence shown here is derived from an EMBL/GenBank/DDBJ whole genome shotgun (WGS) entry which is preliminary data.</text>
</comment>
<sequence length="32" mass="3377">MNNVTFQLGAVELLKSADGAAFLTNAEDGELH</sequence>
<reference evidence="2" key="2">
    <citation type="journal article" date="2018" name="BMC Genomics">
        <title>Genomic insights into host adaptation between the wheat stripe rust pathogen (Puccinia striiformis f. sp. tritici) and the barley stripe rust pathogen (Puccinia striiformis f. sp. hordei).</title>
        <authorList>
            <person name="Xia C."/>
            <person name="Wang M."/>
            <person name="Yin C."/>
            <person name="Cornejo O.E."/>
            <person name="Hulbert S.H."/>
            <person name="Chen X."/>
        </authorList>
    </citation>
    <scope>NUCLEOTIDE SEQUENCE [LARGE SCALE GENOMIC DNA]</scope>
    <source>
        <strain evidence="2">93TX-2</strain>
    </source>
</reference>
<name>A0A2S4WJ08_9BASI</name>
<reference evidence="1 2" key="1">
    <citation type="submission" date="2017-12" db="EMBL/GenBank/DDBJ databases">
        <title>Gene loss provides genomic basis for host adaptation in cereal stripe rust fungi.</title>
        <authorList>
            <person name="Xia C."/>
        </authorList>
    </citation>
    <scope>NUCLEOTIDE SEQUENCE [LARGE SCALE GENOMIC DNA]</scope>
    <source>
        <strain evidence="1 2">93TX-2</strain>
    </source>
</reference>
<gene>
    <name evidence="1" type="ORF">PSHT_02095</name>
</gene>
<protein>
    <submittedName>
        <fullName evidence="1">Uncharacterized protein</fullName>
    </submittedName>
</protein>
<reference evidence="2" key="3">
    <citation type="journal article" date="2018" name="Mol. Plant Microbe Interact.">
        <title>Genome sequence resources for the wheat stripe rust pathogen (Puccinia striiformis f. sp. tritici) and the barley stripe rust pathogen (Puccinia striiformis f. sp. hordei).</title>
        <authorList>
            <person name="Xia C."/>
            <person name="Wang M."/>
            <person name="Yin C."/>
            <person name="Cornejo O.E."/>
            <person name="Hulbert S.H."/>
            <person name="Chen X."/>
        </authorList>
    </citation>
    <scope>NUCLEOTIDE SEQUENCE [LARGE SCALE GENOMIC DNA]</scope>
    <source>
        <strain evidence="2">93TX-2</strain>
    </source>
</reference>
<evidence type="ECO:0000313" key="1">
    <source>
        <dbReference type="EMBL" id="POW21753.1"/>
    </source>
</evidence>
<proteinExistence type="predicted"/>
<dbReference type="Proteomes" id="UP000238274">
    <property type="component" value="Unassembled WGS sequence"/>
</dbReference>